<name>A0A699H4Z9_TANCI</name>
<dbReference type="AlphaFoldDB" id="A0A699H4Z9"/>
<feature type="coiled-coil region" evidence="1">
    <location>
        <begin position="361"/>
        <end position="409"/>
    </location>
</feature>
<organism evidence="3">
    <name type="scientific">Tanacetum cinerariifolium</name>
    <name type="common">Dalmatian daisy</name>
    <name type="synonym">Chrysanthemum cinerariifolium</name>
    <dbReference type="NCBI Taxonomy" id="118510"/>
    <lineage>
        <taxon>Eukaryota</taxon>
        <taxon>Viridiplantae</taxon>
        <taxon>Streptophyta</taxon>
        <taxon>Embryophyta</taxon>
        <taxon>Tracheophyta</taxon>
        <taxon>Spermatophyta</taxon>
        <taxon>Magnoliopsida</taxon>
        <taxon>eudicotyledons</taxon>
        <taxon>Gunneridae</taxon>
        <taxon>Pentapetalae</taxon>
        <taxon>asterids</taxon>
        <taxon>campanulids</taxon>
        <taxon>Asterales</taxon>
        <taxon>Asteraceae</taxon>
        <taxon>Asteroideae</taxon>
        <taxon>Anthemideae</taxon>
        <taxon>Anthemidinae</taxon>
        <taxon>Tanacetum</taxon>
    </lineage>
</organism>
<feature type="region of interest" description="Disordered" evidence="2">
    <location>
        <begin position="1"/>
        <end position="21"/>
    </location>
</feature>
<evidence type="ECO:0000256" key="2">
    <source>
        <dbReference type="SAM" id="MobiDB-lite"/>
    </source>
</evidence>
<dbReference type="EMBL" id="BKCJ010086615">
    <property type="protein sequence ID" value="GEX04523.1"/>
    <property type="molecule type" value="Genomic_DNA"/>
</dbReference>
<gene>
    <name evidence="3" type="ORF">Tci_276498</name>
</gene>
<feature type="compositionally biased region" description="Polar residues" evidence="2">
    <location>
        <begin position="7"/>
        <end position="18"/>
    </location>
</feature>
<protein>
    <recommendedName>
        <fullName evidence="4">Transposase (Putative), gypsy type</fullName>
    </recommendedName>
</protein>
<sequence length="659" mass="74396">MCEWRSDSVNSKMQSQQGRVKANDTDSLYMNEMSASTSGKPVGWHFRINISQLFVIGAAKVSHFEILCRVYEIIPNVGLFWCFYVNFKRSRWMSFSKRFDNAFDTAKHVIKDPDPVAADFNEQDYATLVAHPSSFQKFPEEILCLVGLSRHYTLDEETYPWVVMAIKQVLLAVGRMLTYTVFEDVAHVQPKRQRKRKFVVVDAGGASHPPKKLREGYGTPSETSVSGKARSMLKRLLAGAVLNAKVSVAAMPTLPFMTASISSTPEREGRDYTNSTTWPNLRVIGAPPSMTNGSRLDDGRFCRKMVDKFAPPKFFTSVCGMEHDQLFIKFNVGAARQMSLSVEVRMRAEYNVKEKKMLKSVAKRQDETDALKERNAILKKERNALDVKVTELEASAVSKERELTDLNALVTYVKSQNDILVDRVHEVEISSFGLQEKVKVYESCMDQLDKFQDDRMKVVNEKFDKLYIDFIEMALHLEEKFYPHLFTTVFGRRWLLTHDIELTIVKFLNSPKYIFALGAAIGKAIEKGMRDGLSVGIVHGKEGRALTDVPAHNPSAKVDYTSALQQLQNVNFSLLMELKSNKDASVEAMMNILHKFVLGATSRSLALDVSSFWVQKRSALRDVFVPLAGPFFRCGFDSSIDPILVDDYEVVGYGGPSSC</sequence>
<reference evidence="3" key="1">
    <citation type="journal article" date="2019" name="Sci. Rep.">
        <title>Draft genome of Tanacetum cinerariifolium, the natural source of mosquito coil.</title>
        <authorList>
            <person name="Yamashiro T."/>
            <person name="Shiraishi A."/>
            <person name="Satake H."/>
            <person name="Nakayama K."/>
        </authorList>
    </citation>
    <scope>NUCLEOTIDE SEQUENCE</scope>
</reference>
<evidence type="ECO:0000256" key="1">
    <source>
        <dbReference type="SAM" id="Coils"/>
    </source>
</evidence>
<evidence type="ECO:0000313" key="3">
    <source>
        <dbReference type="EMBL" id="GEX04523.1"/>
    </source>
</evidence>
<accession>A0A699H4Z9</accession>
<comment type="caution">
    <text evidence="3">The sequence shown here is derived from an EMBL/GenBank/DDBJ whole genome shotgun (WGS) entry which is preliminary data.</text>
</comment>
<feature type="region of interest" description="Disordered" evidence="2">
    <location>
        <begin position="205"/>
        <end position="225"/>
    </location>
</feature>
<evidence type="ECO:0008006" key="4">
    <source>
        <dbReference type="Google" id="ProtNLM"/>
    </source>
</evidence>
<proteinExistence type="predicted"/>
<keyword evidence="1" id="KW-0175">Coiled coil</keyword>